<keyword evidence="6 8" id="KW-0472">Membrane</keyword>
<keyword evidence="10" id="KW-1185">Reference proteome</keyword>
<dbReference type="GO" id="GO:0030003">
    <property type="term" value="P:intracellular monoatomic cation homeostasis"/>
    <property type="evidence" value="ECO:0007669"/>
    <property type="project" value="TreeGrafter"/>
</dbReference>
<name>A0A6P8ISS5_ACTTE</name>
<evidence type="ECO:0000313" key="10">
    <source>
        <dbReference type="Proteomes" id="UP000515163"/>
    </source>
</evidence>
<organism evidence="10 11">
    <name type="scientific">Actinia tenebrosa</name>
    <name type="common">Australian red waratah sea anemone</name>
    <dbReference type="NCBI Taxonomy" id="6105"/>
    <lineage>
        <taxon>Eukaryota</taxon>
        <taxon>Metazoa</taxon>
        <taxon>Cnidaria</taxon>
        <taxon>Anthozoa</taxon>
        <taxon>Hexacorallia</taxon>
        <taxon>Actiniaria</taxon>
        <taxon>Actiniidae</taxon>
        <taxon>Actinia</taxon>
    </lineage>
</organism>
<evidence type="ECO:0000256" key="4">
    <source>
        <dbReference type="ARBA" id="ARBA00022989"/>
    </source>
</evidence>
<comment type="subcellular location">
    <subcellularLocation>
        <location evidence="1">Mitochondrion inner membrane</location>
        <topology evidence="1">Single-pass membrane protein</topology>
    </subcellularLocation>
</comment>
<dbReference type="OrthoDB" id="73691at2759"/>
<evidence type="ECO:0000256" key="8">
    <source>
        <dbReference type="SAM" id="Phobius"/>
    </source>
</evidence>
<keyword evidence="4 8" id="KW-1133">Transmembrane helix</keyword>
<dbReference type="KEGG" id="aten:116304448"/>
<dbReference type="Proteomes" id="UP000515163">
    <property type="component" value="Unplaced"/>
</dbReference>
<dbReference type="PANTHER" id="PTHR14009:SF13">
    <property type="entry name" value="LETM1 DOMAIN-CONTAINING PROTEIN 1"/>
    <property type="match status" value="1"/>
</dbReference>
<evidence type="ECO:0000259" key="9">
    <source>
        <dbReference type="PROSITE" id="PS51758"/>
    </source>
</evidence>
<dbReference type="GO" id="GO:0005743">
    <property type="term" value="C:mitochondrial inner membrane"/>
    <property type="evidence" value="ECO:0007669"/>
    <property type="project" value="UniProtKB-SubCell"/>
</dbReference>
<keyword evidence="2 8" id="KW-0812">Transmembrane</keyword>
<feature type="domain" description="Letm1 RBD" evidence="9">
    <location>
        <begin position="157"/>
        <end position="350"/>
    </location>
</feature>
<sequence length="351" mass="40447">MKTHSFYLPSGSNISVRNDLYTFLRPLGSSWYHINEVHGSSIARSTRKNGNGKSEGNGSLHQFRRVMKQFVSGSKDLGSDVKRLVAIRKKLRASGKDWNALTVDETLHLHQMKSDLLKTLPAVFVFCIPFIGYAAPLIAFMYPKHLLSHHYWLPSQEEKFIKHDAAKRRSHYLPLVREVGRYALQEKGKEPGKEYEKLFDVSIKTINKGHPTNEELLKSSDKFTEDKLGFNELPKFHLKKLSQAWLIFPWLPRRLLRGNLKRRITAIRKEDFALKREGLETLDDQKIRRLCHRRGLDVSNLDTEALKKWLMEWVELSTSASGQGDSFLAHIAVYKTMNYHRHPASPTSPSS</sequence>
<dbReference type="InterPro" id="IPR033122">
    <property type="entry name" value="LETM1-like_RBD"/>
</dbReference>
<gene>
    <name evidence="11" type="primary">LOC116304448</name>
</gene>
<dbReference type="GO" id="GO:0043022">
    <property type="term" value="F:ribosome binding"/>
    <property type="evidence" value="ECO:0007669"/>
    <property type="project" value="InterPro"/>
</dbReference>
<evidence type="ECO:0000256" key="5">
    <source>
        <dbReference type="ARBA" id="ARBA00023128"/>
    </source>
</evidence>
<dbReference type="AlphaFoldDB" id="A0A6P8ISS5"/>
<dbReference type="InParanoid" id="A0A6P8ISS5"/>
<dbReference type="PANTHER" id="PTHR14009">
    <property type="entry name" value="LEUCINE ZIPPER-EF-HAND CONTAINING TRANSMEMBRANE PROTEIN"/>
    <property type="match status" value="1"/>
</dbReference>
<dbReference type="RefSeq" id="XP_031570044.1">
    <property type="nucleotide sequence ID" value="XM_031714184.1"/>
</dbReference>
<evidence type="ECO:0000256" key="6">
    <source>
        <dbReference type="ARBA" id="ARBA00023136"/>
    </source>
</evidence>
<dbReference type="FunCoup" id="A0A6P8ISS5">
    <property type="interactions" value="2125"/>
</dbReference>
<dbReference type="Pfam" id="PF07766">
    <property type="entry name" value="LETM1_RBD"/>
    <property type="match status" value="1"/>
</dbReference>
<dbReference type="InterPro" id="IPR044202">
    <property type="entry name" value="LETM1/MDM38-like"/>
</dbReference>
<proteinExistence type="predicted"/>
<keyword evidence="3" id="KW-0999">Mitochondrion inner membrane</keyword>
<evidence type="ECO:0000256" key="7">
    <source>
        <dbReference type="PROSITE-ProRule" id="PRU01094"/>
    </source>
</evidence>
<evidence type="ECO:0000256" key="1">
    <source>
        <dbReference type="ARBA" id="ARBA00004434"/>
    </source>
</evidence>
<evidence type="ECO:0000256" key="2">
    <source>
        <dbReference type="ARBA" id="ARBA00022692"/>
    </source>
</evidence>
<dbReference type="GeneID" id="116304448"/>
<dbReference type="PROSITE" id="PS51758">
    <property type="entry name" value="LETM1_RBD"/>
    <property type="match status" value="1"/>
</dbReference>
<reference evidence="11" key="1">
    <citation type="submission" date="2025-08" db="UniProtKB">
        <authorList>
            <consortium name="RefSeq"/>
        </authorList>
    </citation>
    <scope>IDENTIFICATION</scope>
    <source>
        <tissue evidence="11">Tentacle</tissue>
    </source>
</reference>
<evidence type="ECO:0000256" key="3">
    <source>
        <dbReference type="ARBA" id="ARBA00022792"/>
    </source>
</evidence>
<feature type="transmembrane region" description="Helical" evidence="8">
    <location>
        <begin position="120"/>
        <end position="142"/>
    </location>
</feature>
<accession>A0A6P8ISS5</accession>
<evidence type="ECO:0000313" key="11">
    <source>
        <dbReference type="RefSeq" id="XP_031570044.1"/>
    </source>
</evidence>
<keyword evidence="5 7" id="KW-0496">Mitochondrion</keyword>
<protein>
    <submittedName>
        <fullName evidence="11">LETM1 domain-containing protein 1-like</fullName>
    </submittedName>
</protein>